<dbReference type="Proteomes" id="UP000541444">
    <property type="component" value="Unassembled WGS sequence"/>
</dbReference>
<proteinExistence type="predicted"/>
<evidence type="ECO:0000313" key="1">
    <source>
        <dbReference type="EMBL" id="KAF6163934.1"/>
    </source>
</evidence>
<dbReference type="SUPFAM" id="SSF81383">
    <property type="entry name" value="F-box domain"/>
    <property type="match status" value="1"/>
</dbReference>
<sequence>MNHLKTQLEMLTSFPNFAQFSPNLTREGKKMAETLPDEIWRRILEIGIKESKLSFKDLCCISISNRRLKRLSNETPIWSSLLTLDFPNSKTLDFKNPCSLSQLQQPLQTPHPKTLYKSNFEKDRARKIAAHRRAVLRIESQIAVYSRNLVSLRRRLVEEKEGFKGAVDELANLEKIRRTSVALNVWQPEIVRGRQKQVVEQCVVPVESRTYAVGMEIRLCRQQIAVFEKAYSDEKQRLDAAKEQLASVKYHPLRDYHFMDSRVSKHDKQQKKLDGRAKSETLNPNLIYLRFLV</sequence>
<dbReference type="InterPro" id="IPR036047">
    <property type="entry name" value="F-box-like_dom_sf"/>
</dbReference>
<name>A0A7J7NA77_9MAGN</name>
<dbReference type="OrthoDB" id="3219396at2759"/>
<evidence type="ECO:0008006" key="3">
    <source>
        <dbReference type="Google" id="ProtNLM"/>
    </source>
</evidence>
<keyword evidence="2" id="KW-1185">Reference proteome</keyword>
<organism evidence="1 2">
    <name type="scientific">Kingdonia uniflora</name>
    <dbReference type="NCBI Taxonomy" id="39325"/>
    <lineage>
        <taxon>Eukaryota</taxon>
        <taxon>Viridiplantae</taxon>
        <taxon>Streptophyta</taxon>
        <taxon>Embryophyta</taxon>
        <taxon>Tracheophyta</taxon>
        <taxon>Spermatophyta</taxon>
        <taxon>Magnoliopsida</taxon>
        <taxon>Ranunculales</taxon>
        <taxon>Circaeasteraceae</taxon>
        <taxon>Kingdonia</taxon>
    </lineage>
</organism>
<dbReference type="AlphaFoldDB" id="A0A7J7NA77"/>
<protein>
    <recommendedName>
        <fullName evidence="3">F-box protein SKIP24</fullName>
    </recommendedName>
</protein>
<reference evidence="1 2" key="1">
    <citation type="journal article" date="2020" name="IScience">
        <title>Genome Sequencing of the Endangered Kingdonia uniflora (Circaeasteraceae, Ranunculales) Reveals Potential Mechanisms of Evolutionary Specialization.</title>
        <authorList>
            <person name="Sun Y."/>
            <person name="Deng T."/>
            <person name="Zhang A."/>
            <person name="Moore M.J."/>
            <person name="Landis J.B."/>
            <person name="Lin N."/>
            <person name="Zhang H."/>
            <person name="Zhang X."/>
            <person name="Huang J."/>
            <person name="Zhang X."/>
            <person name="Sun H."/>
            <person name="Wang H."/>
        </authorList>
    </citation>
    <scope>NUCLEOTIDE SEQUENCE [LARGE SCALE GENOMIC DNA]</scope>
    <source>
        <strain evidence="1">TB1705</strain>
        <tissue evidence="1">Leaf</tissue>
    </source>
</reference>
<evidence type="ECO:0000313" key="2">
    <source>
        <dbReference type="Proteomes" id="UP000541444"/>
    </source>
</evidence>
<dbReference type="EMBL" id="JACGCM010000957">
    <property type="protein sequence ID" value="KAF6163934.1"/>
    <property type="molecule type" value="Genomic_DNA"/>
</dbReference>
<accession>A0A7J7NA77</accession>
<gene>
    <name evidence="1" type="ORF">GIB67_024789</name>
</gene>
<comment type="caution">
    <text evidence="1">The sequence shown here is derived from an EMBL/GenBank/DDBJ whole genome shotgun (WGS) entry which is preliminary data.</text>
</comment>